<evidence type="ECO:0000313" key="2">
    <source>
        <dbReference type="Proteomes" id="UP000499080"/>
    </source>
</evidence>
<dbReference type="Proteomes" id="UP000499080">
    <property type="component" value="Unassembled WGS sequence"/>
</dbReference>
<dbReference type="EMBL" id="BGPR01017617">
    <property type="protein sequence ID" value="GBN76689.1"/>
    <property type="molecule type" value="Genomic_DNA"/>
</dbReference>
<organism evidence="1 2">
    <name type="scientific">Araneus ventricosus</name>
    <name type="common">Orbweaver spider</name>
    <name type="synonym">Epeira ventricosa</name>
    <dbReference type="NCBI Taxonomy" id="182803"/>
    <lineage>
        <taxon>Eukaryota</taxon>
        <taxon>Metazoa</taxon>
        <taxon>Ecdysozoa</taxon>
        <taxon>Arthropoda</taxon>
        <taxon>Chelicerata</taxon>
        <taxon>Arachnida</taxon>
        <taxon>Araneae</taxon>
        <taxon>Araneomorphae</taxon>
        <taxon>Entelegynae</taxon>
        <taxon>Araneoidea</taxon>
        <taxon>Araneidae</taxon>
        <taxon>Araneus</taxon>
    </lineage>
</organism>
<reference evidence="1 2" key="1">
    <citation type="journal article" date="2019" name="Sci. Rep.">
        <title>Orb-weaving spider Araneus ventricosus genome elucidates the spidroin gene catalogue.</title>
        <authorList>
            <person name="Kono N."/>
            <person name="Nakamura H."/>
            <person name="Ohtoshi R."/>
            <person name="Moran D.A.P."/>
            <person name="Shinohara A."/>
            <person name="Yoshida Y."/>
            <person name="Fujiwara M."/>
            <person name="Mori M."/>
            <person name="Tomita M."/>
            <person name="Arakawa K."/>
        </authorList>
    </citation>
    <scope>NUCLEOTIDE SEQUENCE [LARGE SCALE GENOMIC DNA]</scope>
</reference>
<keyword evidence="2" id="KW-1185">Reference proteome</keyword>
<gene>
    <name evidence="1" type="ORF">AVEN_90644_1</name>
</gene>
<protein>
    <submittedName>
        <fullName evidence="1">Uncharacterized protein</fullName>
    </submittedName>
</protein>
<sequence length="97" mass="11293">MFIRTCLNLNPSQYSCRIRIVWTLMDSLCGPVTWSPRSPEFSPLDFFPWIPLCEKILPYNLWPELPLMLLRAAKSLEYLIMFGDPYSADAIHSLLPM</sequence>
<comment type="caution">
    <text evidence="1">The sequence shown here is derived from an EMBL/GenBank/DDBJ whole genome shotgun (WGS) entry which is preliminary data.</text>
</comment>
<accession>A0A4Y2RN53</accession>
<name>A0A4Y2RN53_ARAVE</name>
<dbReference type="AlphaFoldDB" id="A0A4Y2RN53"/>
<evidence type="ECO:0000313" key="1">
    <source>
        <dbReference type="EMBL" id="GBN76689.1"/>
    </source>
</evidence>
<proteinExistence type="predicted"/>